<dbReference type="EMBL" id="NIRI02000056">
    <property type="protein sequence ID" value="KAG5443470.1"/>
    <property type="molecule type" value="Genomic_DNA"/>
</dbReference>
<comment type="caution">
    <text evidence="2">The sequence shown here is derived from an EMBL/GenBank/DDBJ whole genome shotgun (WGS) entry which is preliminary data.</text>
</comment>
<accession>A0A8T1M2U5</accession>
<evidence type="ECO:0000313" key="3">
    <source>
        <dbReference type="Proteomes" id="UP000286415"/>
    </source>
</evidence>
<proteinExistence type="predicted"/>
<protein>
    <recommendedName>
        <fullName evidence="4">Secreted protein</fullName>
    </recommendedName>
</protein>
<keyword evidence="1" id="KW-0732">Signal</keyword>
<reference evidence="2 3" key="2">
    <citation type="journal article" date="2021" name="Genomics">
        <title>High-quality reference genome for Clonorchis sinensis.</title>
        <authorList>
            <person name="Young N.D."/>
            <person name="Stroehlein A.J."/>
            <person name="Kinkar L."/>
            <person name="Wang T."/>
            <person name="Sohn W.M."/>
            <person name="Chang B.C.H."/>
            <person name="Kaur P."/>
            <person name="Weisz D."/>
            <person name="Dudchenko O."/>
            <person name="Aiden E.L."/>
            <person name="Korhonen P.K."/>
            <person name="Gasser R.B."/>
        </authorList>
    </citation>
    <scope>NUCLEOTIDE SEQUENCE [LARGE SCALE GENOMIC DNA]</scope>
    <source>
        <strain evidence="2">Cs-k2</strain>
    </source>
</reference>
<dbReference type="AlphaFoldDB" id="A0A8T1M2U5"/>
<feature type="chain" id="PRO_5035744619" description="Secreted protein" evidence="1">
    <location>
        <begin position="23"/>
        <end position="102"/>
    </location>
</feature>
<dbReference type="Proteomes" id="UP000286415">
    <property type="component" value="Unassembled WGS sequence"/>
</dbReference>
<sequence length="102" mass="11567">MFVLKLSLSTLVPFSFLFQINSEPVAFQTTICAFFREVPFACACILISDSTDVEHFWTLSTVPNQSKNSGLDLMISKREFFHDPVRLGKMFHMLLTISQGLS</sequence>
<reference evidence="2 3" key="1">
    <citation type="journal article" date="2018" name="Biotechnol. Adv.">
        <title>Improved genomic resources and new bioinformatic workflow for the carcinogenic parasite Clonorchis sinensis: Biotechnological implications.</title>
        <authorList>
            <person name="Wang D."/>
            <person name="Korhonen P.K."/>
            <person name="Gasser R.B."/>
            <person name="Young N.D."/>
        </authorList>
    </citation>
    <scope>NUCLEOTIDE SEQUENCE [LARGE SCALE GENOMIC DNA]</scope>
    <source>
        <strain evidence="2">Cs-k2</strain>
    </source>
</reference>
<evidence type="ECO:0008006" key="4">
    <source>
        <dbReference type="Google" id="ProtNLM"/>
    </source>
</evidence>
<evidence type="ECO:0000256" key="1">
    <source>
        <dbReference type="SAM" id="SignalP"/>
    </source>
</evidence>
<evidence type="ECO:0000313" key="2">
    <source>
        <dbReference type="EMBL" id="KAG5443470.1"/>
    </source>
</evidence>
<organism evidence="2 3">
    <name type="scientific">Clonorchis sinensis</name>
    <name type="common">Chinese liver fluke</name>
    <dbReference type="NCBI Taxonomy" id="79923"/>
    <lineage>
        <taxon>Eukaryota</taxon>
        <taxon>Metazoa</taxon>
        <taxon>Spiralia</taxon>
        <taxon>Lophotrochozoa</taxon>
        <taxon>Platyhelminthes</taxon>
        <taxon>Trematoda</taxon>
        <taxon>Digenea</taxon>
        <taxon>Opisthorchiida</taxon>
        <taxon>Opisthorchiata</taxon>
        <taxon>Opisthorchiidae</taxon>
        <taxon>Clonorchis</taxon>
    </lineage>
</organism>
<name>A0A8T1M2U5_CLOSI</name>
<keyword evidence="3" id="KW-1185">Reference proteome</keyword>
<feature type="signal peptide" evidence="1">
    <location>
        <begin position="1"/>
        <end position="22"/>
    </location>
</feature>
<gene>
    <name evidence="2" type="ORF">CSKR_202804</name>
</gene>